<feature type="compositionally biased region" description="Polar residues" evidence="1">
    <location>
        <begin position="64"/>
        <end position="80"/>
    </location>
</feature>
<dbReference type="Proteomes" id="UP000092154">
    <property type="component" value="Unassembled WGS sequence"/>
</dbReference>
<feature type="region of interest" description="Disordered" evidence="1">
    <location>
        <begin position="45"/>
        <end position="80"/>
    </location>
</feature>
<dbReference type="InParanoid" id="A0A1B7MF77"/>
<evidence type="ECO:0000313" key="3">
    <source>
        <dbReference type="Proteomes" id="UP000092154"/>
    </source>
</evidence>
<keyword evidence="3" id="KW-1185">Reference proteome</keyword>
<reference evidence="2 3" key="1">
    <citation type="submission" date="2016-06" db="EMBL/GenBank/DDBJ databases">
        <title>Comparative genomics of the ectomycorrhizal sister species Rhizopogon vinicolor and Rhizopogon vesiculosus (Basidiomycota: Boletales) reveals a divergence of the mating type B locus.</title>
        <authorList>
            <consortium name="DOE Joint Genome Institute"/>
            <person name="Mujic A.B."/>
            <person name="Kuo A."/>
            <person name="Tritt A."/>
            <person name="Lipzen A."/>
            <person name="Chen C."/>
            <person name="Johnson J."/>
            <person name="Sharma A."/>
            <person name="Barry K."/>
            <person name="Grigoriev I.V."/>
            <person name="Spatafora J.W."/>
        </authorList>
    </citation>
    <scope>NUCLEOTIDE SEQUENCE [LARGE SCALE GENOMIC DNA]</scope>
    <source>
        <strain evidence="2 3">AM-OR11-026</strain>
    </source>
</reference>
<sequence length="146" mass="16297">MILPELALVRYLYILPPFHLKAVSPRNSHPCDPLDIFATSHLPPNLSRMRSGINPEDNSRRPSTRITQPSSTPSSAVNTHPRNLKNTNWWTILTDRAVSLIVDVPLAHDQMRQLATGGGDIKGQPRPKFGLKKLRSGQVCGCYTQH</sequence>
<name>A0A1B7MF77_9AGAM</name>
<dbReference type="EMBL" id="KV449495">
    <property type="protein sequence ID" value="OAX31253.1"/>
    <property type="molecule type" value="Genomic_DNA"/>
</dbReference>
<dbReference type="AlphaFoldDB" id="A0A1B7MF77"/>
<organism evidence="2 3">
    <name type="scientific">Rhizopogon vinicolor AM-OR11-026</name>
    <dbReference type="NCBI Taxonomy" id="1314800"/>
    <lineage>
        <taxon>Eukaryota</taxon>
        <taxon>Fungi</taxon>
        <taxon>Dikarya</taxon>
        <taxon>Basidiomycota</taxon>
        <taxon>Agaricomycotina</taxon>
        <taxon>Agaricomycetes</taxon>
        <taxon>Agaricomycetidae</taxon>
        <taxon>Boletales</taxon>
        <taxon>Suillineae</taxon>
        <taxon>Rhizopogonaceae</taxon>
        <taxon>Rhizopogon</taxon>
    </lineage>
</organism>
<protein>
    <submittedName>
        <fullName evidence="2">Uncharacterized protein</fullName>
    </submittedName>
</protein>
<proteinExistence type="predicted"/>
<gene>
    <name evidence="2" type="ORF">K503DRAFT_787957</name>
</gene>
<evidence type="ECO:0000256" key="1">
    <source>
        <dbReference type="SAM" id="MobiDB-lite"/>
    </source>
</evidence>
<accession>A0A1B7MF77</accession>
<evidence type="ECO:0000313" key="2">
    <source>
        <dbReference type="EMBL" id="OAX31253.1"/>
    </source>
</evidence>